<dbReference type="Pfam" id="PF03732">
    <property type="entry name" value="Retrotrans_gag"/>
    <property type="match status" value="1"/>
</dbReference>
<feature type="domain" description="Retrotransposon gag" evidence="1">
    <location>
        <begin position="6"/>
        <end position="76"/>
    </location>
</feature>
<dbReference type="Proteomes" id="UP000813462">
    <property type="component" value="Unassembled WGS sequence"/>
</dbReference>
<protein>
    <recommendedName>
        <fullName evidence="1">Retrotransposon gag domain-containing protein</fullName>
    </recommendedName>
</protein>
<name>A0A978VV13_ZIZJJ</name>
<proteinExistence type="predicted"/>
<evidence type="ECO:0000259" key="1">
    <source>
        <dbReference type="Pfam" id="PF03732"/>
    </source>
</evidence>
<dbReference type="InterPro" id="IPR005162">
    <property type="entry name" value="Retrotrans_gag_dom"/>
</dbReference>
<evidence type="ECO:0000313" key="2">
    <source>
        <dbReference type="EMBL" id="KAH7542658.1"/>
    </source>
</evidence>
<organism evidence="2 3">
    <name type="scientific">Ziziphus jujuba var. spinosa</name>
    <dbReference type="NCBI Taxonomy" id="714518"/>
    <lineage>
        <taxon>Eukaryota</taxon>
        <taxon>Viridiplantae</taxon>
        <taxon>Streptophyta</taxon>
        <taxon>Embryophyta</taxon>
        <taxon>Tracheophyta</taxon>
        <taxon>Spermatophyta</taxon>
        <taxon>Magnoliopsida</taxon>
        <taxon>eudicotyledons</taxon>
        <taxon>Gunneridae</taxon>
        <taxon>Pentapetalae</taxon>
        <taxon>rosids</taxon>
        <taxon>fabids</taxon>
        <taxon>Rosales</taxon>
        <taxon>Rhamnaceae</taxon>
        <taxon>Paliureae</taxon>
        <taxon>Ziziphus</taxon>
    </lineage>
</organism>
<comment type="caution">
    <text evidence="2">The sequence shown here is derived from an EMBL/GenBank/DDBJ whole genome shotgun (WGS) entry which is preliminary data.</text>
</comment>
<accession>A0A978VV13</accession>
<sequence length="94" mass="11326">MEKIVNFMECTDAQKVTYAIYMLKQDNKIVEFIELKQGKMTLARYERKFDELSRYAPHLVDTDERKAKKFERGLRDGLRRTIYVLRLRTYGEVL</sequence>
<dbReference type="AlphaFoldDB" id="A0A978VV13"/>
<evidence type="ECO:0000313" key="3">
    <source>
        <dbReference type="Proteomes" id="UP000813462"/>
    </source>
</evidence>
<reference evidence="2" key="1">
    <citation type="journal article" date="2021" name="Front. Plant Sci.">
        <title>Chromosome-Scale Genome Assembly for Chinese Sour Jujube and Insights Into Its Genome Evolution and Domestication Signature.</title>
        <authorList>
            <person name="Shen L.-Y."/>
            <person name="Luo H."/>
            <person name="Wang X.-L."/>
            <person name="Wang X.-M."/>
            <person name="Qiu X.-J."/>
            <person name="Liu H."/>
            <person name="Zhou S.-S."/>
            <person name="Jia K.-H."/>
            <person name="Nie S."/>
            <person name="Bao Y.-T."/>
            <person name="Zhang R.-G."/>
            <person name="Yun Q.-Z."/>
            <person name="Chai Y.-H."/>
            <person name="Lu J.-Y."/>
            <person name="Li Y."/>
            <person name="Zhao S.-W."/>
            <person name="Mao J.-F."/>
            <person name="Jia S.-G."/>
            <person name="Mao Y.-M."/>
        </authorList>
    </citation>
    <scope>NUCLEOTIDE SEQUENCE</scope>
    <source>
        <strain evidence="2">AT0</strain>
        <tissue evidence="2">Leaf</tissue>
    </source>
</reference>
<gene>
    <name evidence="2" type="ORF">FEM48_Zijuj02G0097500</name>
</gene>
<dbReference type="EMBL" id="JAEACU010000002">
    <property type="protein sequence ID" value="KAH7542658.1"/>
    <property type="molecule type" value="Genomic_DNA"/>
</dbReference>